<evidence type="ECO:0000313" key="4">
    <source>
        <dbReference type="Proteomes" id="UP000663865"/>
    </source>
</evidence>
<protein>
    <recommendedName>
        <fullName evidence="5">VCBS repeat-containing protein</fullName>
    </recommendedName>
</protein>
<dbReference type="Proteomes" id="UP000663838">
    <property type="component" value="Unassembled WGS sequence"/>
</dbReference>
<dbReference type="AlphaFoldDB" id="A0A817Y8I2"/>
<evidence type="ECO:0008006" key="5">
    <source>
        <dbReference type="Google" id="ProtNLM"/>
    </source>
</evidence>
<dbReference type="EMBL" id="CAJNYV010000751">
    <property type="protein sequence ID" value="CAF3377229.1"/>
    <property type="molecule type" value="Genomic_DNA"/>
</dbReference>
<organism evidence="2 4">
    <name type="scientific">Rotaria socialis</name>
    <dbReference type="NCBI Taxonomy" id="392032"/>
    <lineage>
        <taxon>Eukaryota</taxon>
        <taxon>Metazoa</taxon>
        <taxon>Spiralia</taxon>
        <taxon>Gnathifera</taxon>
        <taxon>Rotifera</taxon>
        <taxon>Eurotatoria</taxon>
        <taxon>Bdelloidea</taxon>
        <taxon>Philodinida</taxon>
        <taxon>Philodinidae</taxon>
        <taxon>Rotaria</taxon>
    </lineage>
</organism>
<dbReference type="EMBL" id="CAJOBS010000450">
    <property type="protein sequence ID" value="CAF4579495.1"/>
    <property type="molecule type" value="Genomic_DNA"/>
</dbReference>
<reference evidence="2" key="1">
    <citation type="submission" date="2021-02" db="EMBL/GenBank/DDBJ databases">
        <authorList>
            <person name="Nowell W R."/>
        </authorList>
    </citation>
    <scope>NUCLEOTIDE SEQUENCE</scope>
</reference>
<dbReference type="SUPFAM" id="SSF69318">
    <property type="entry name" value="Integrin alpha N-terminal domain"/>
    <property type="match status" value="1"/>
</dbReference>
<dbReference type="PANTHER" id="PTHR46580">
    <property type="entry name" value="SENSOR KINASE-RELATED"/>
    <property type="match status" value="1"/>
</dbReference>
<evidence type="ECO:0000256" key="1">
    <source>
        <dbReference type="ARBA" id="ARBA00022729"/>
    </source>
</evidence>
<evidence type="ECO:0000313" key="2">
    <source>
        <dbReference type="EMBL" id="CAF3377229.1"/>
    </source>
</evidence>
<sequence>MQLDVIVTDVFGSSVNVLLGYGNGSFAKHTAYSTGSMPTCIAVADFNEDNRLDIVVANSFGRNVSVLLGYGSGSFANQVMHSTGSTPFYVAVGDFNGDTRLDTVVTNNDDNSVSVLLEYGNGSFANQTTHSTGSGPFFVAICDFNRDTKLDLFVTNQGDSNVSVLLGYDNDSFANQATHSTGNNSQPYSITIADFNNDTLLDIIVTNYDADNVVILIGHGNGTFEDPKVFSIGYGSFPFSVVAGDFNRDRKLDFAVANYGTDNLKIMLQNS</sequence>
<gene>
    <name evidence="2" type="ORF">KIK155_LOCUS5942</name>
    <name evidence="3" type="ORF">TOA249_LOCUS9165</name>
</gene>
<name>A0A817Y8I2_9BILA</name>
<accession>A0A817Y8I2</accession>
<proteinExistence type="predicted"/>
<dbReference type="Gene3D" id="2.30.30.100">
    <property type="match status" value="5"/>
</dbReference>
<keyword evidence="1" id="KW-0732">Signal</keyword>
<evidence type="ECO:0000313" key="3">
    <source>
        <dbReference type="EMBL" id="CAF4579495.1"/>
    </source>
</evidence>
<dbReference type="Proteomes" id="UP000663865">
    <property type="component" value="Unassembled WGS sequence"/>
</dbReference>
<comment type="caution">
    <text evidence="2">The sequence shown here is derived from an EMBL/GenBank/DDBJ whole genome shotgun (WGS) entry which is preliminary data.</text>
</comment>
<dbReference type="Pfam" id="PF13517">
    <property type="entry name" value="FG-GAP_3"/>
    <property type="match status" value="2"/>
</dbReference>
<dbReference type="InterPro" id="IPR028994">
    <property type="entry name" value="Integrin_alpha_N"/>
</dbReference>
<dbReference type="InterPro" id="IPR013517">
    <property type="entry name" value="FG-GAP"/>
</dbReference>